<proteinExistence type="inferred from homology"/>
<dbReference type="InterPro" id="IPR023093">
    <property type="entry name" value="ScpA-like_C"/>
</dbReference>
<feature type="compositionally biased region" description="Basic and acidic residues" evidence="4">
    <location>
        <begin position="812"/>
        <end position="831"/>
    </location>
</feature>
<dbReference type="Pfam" id="PF04825">
    <property type="entry name" value="Rad21_Rec8_N"/>
    <property type="match status" value="1"/>
</dbReference>
<dbReference type="STRING" id="599839.J4GE01"/>
<feature type="region of interest" description="Disordered" evidence="4">
    <location>
        <begin position="681"/>
        <end position="709"/>
    </location>
</feature>
<dbReference type="GeneID" id="24099984"/>
<evidence type="ECO:0000256" key="2">
    <source>
        <dbReference type="ARBA" id="ARBA00009870"/>
    </source>
</evidence>
<gene>
    <name evidence="7" type="ORF">FIBRA_07279</name>
</gene>
<dbReference type="PANTHER" id="PTHR12585">
    <property type="entry name" value="SCC1 / RAD21 FAMILY MEMBER"/>
    <property type="match status" value="1"/>
</dbReference>
<dbReference type="InterPro" id="IPR039781">
    <property type="entry name" value="Rad21/Rec8-like"/>
</dbReference>
<evidence type="ECO:0000259" key="6">
    <source>
        <dbReference type="Pfam" id="PF04825"/>
    </source>
</evidence>
<dbReference type="GO" id="GO:0003682">
    <property type="term" value="F:chromatin binding"/>
    <property type="evidence" value="ECO:0007669"/>
    <property type="project" value="TreeGrafter"/>
</dbReference>
<evidence type="ECO:0000256" key="1">
    <source>
        <dbReference type="ARBA" id="ARBA00004123"/>
    </source>
</evidence>
<feature type="compositionally biased region" description="Polar residues" evidence="4">
    <location>
        <begin position="552"/>
        <end position="562"/>
    </location>
</feature>
<dbReference type="InterPro" id="IPR006909">
    <property type="entry name" value="Rad21/Rec8_C_eu"/>
</dbReference>
<dbReference type="InterPro" id="IPR006910">
    <property type="entry name" value="Rad21_Rec8_N"/>
</dbReference>
<evidence type="ECO:0000313" key="7">
    <source>
        <dbReference type="EMBL" id="CCM05073.1"/>
    </source>
</evidence>
<evidence type="ECO:0008006" key="9">
    <source>
        <dbReference type="Google" id="ProtNLM"/>
    </source>
</evidence>
<dbReference type="PANTHER" id="PTHR12585:SF69">
    <property type="entry name" value="FI11703P"/>
    <property type="match status" value="1"/>
</dbReference>
<dbReference type="GO" id="GO:0005634">
    <property type="term" value="C:nucleus"/>
    <property type="evidence" value="ECO:0007669"/>
    <property type="project" value="UniProtKB-SubCell"/>
</dbReference>
<feature type="region of interest" description="Disordered" evidence="4">
    <location>
        <begin position="418"/>
        <end position="447"/>
    </location>
</feature>
<feature type="region of interest" description="Disordered" evidence="4">
    <location>
        <begin position="548"/>
        <end position="569"/>
    </location>
</feature>
<dbReference type="FunCoup" id="J4GE01">
    <property type="interactions" value="265"/>
</dbReference>
<reference evidence="7 8" key="1">
    <citation type="journal article" date="2012" name="Appl. Environ. Microbiol.">
        <title>Short-read sequencing for genomic analysis of the brown rot fungus Fibroporia radiculosa.</title>
        <authorList>
            <person name="Tang J.D."/>
            <person name="Perkins A.D."/>
            <person name="Sonstegard T.S."/>
            <person name="Schroeder S.G."/>
            <person name="Burgess S.C."/>
            <person name="Diehl S.V."/>
        </authorList>
    </citation>
    <scope>NUCLEOTIDE SEQUENCE [LARGE SCALE GENOMIC DNA]</scope>
    <source>
        <strain evidence="7 8">TFFH 294</strain>
    </source>
</reference>
<dbReference type="GO" id="GO:0007064">
    <property type="term" value="P:mitotic sister chromatid cohesion"/>
    <property type="evidence" value="ECO:0007669"/>
    <property type="project" value="TreeGrafter"/>
</dbReference>
<dbReference type="Pfam" id="PF04824">
    <property type="entry name" value="Rad21_Rec8"/>
    <property type="match status" value="1"/>
</dbReference>
<feature type="region of interest" description="Disordered" evidence="4">
    <location>
        <begin position="269"/>
        <end position="304"/>
    </location>
</feature>
<evidence type="ECO:0000259" key="5">
    <source>
        <dbReference type="Pfam" id="PF04824"/>
    </source>
</evidence>
<organism evidence="7 8">
    <name type="scientific">Fibroporia radiculosa</name>
    <dbReference type="NCBI Taxonomy" id="599839"/>
    <lineage>
        <taxon>Eukaryota</taxon>
        <taxon>Fungi</taxon>
        <taxon>Dikarya</taxon>
        <taxon>Basidiomycota</taxon>
        <taxon>Agaricomycotina</taxon>
        <taxon>Agaricomycetes</taxon>
        <taxon>Polyporales</taxon>
        <taxon>Fibroporiaceae</taxon>
        <taxon>Fibroporia</taxon>
    </lineage>
</organism>
<dbReference type="SUPFAM" id="SSF46785">
    <property type="entry name" value="Winged helix' DNA-binding domain"/>
    <property type="match status" value="1"/>
</dbReference>
<dbReference type="GO" id="GO:0030892">
    <property type="term" value="C:mitotic cohesin complex"/>
    <property type="evidence" value="ECO:0007669"/>
    <property type="project" value="TreeGrafter"/>
</dbReference>
<dbReference type="Gene3D" id="1.10.10.580">
    <property type="entry name" value="Structural maintenance of chromosome 1. Chain E"/>
    <property type="match status" value="1"/>
</dbReference>
<evidence type="ECO:0000313" key="8">
    <source>
        <dbReference type="Proteomes" id="UP000006352"/>
    </source>
</evidence>
<evidence type="ECO:0000256" key="3">
    <source>
        <dbReference type="ARBA" id="ARBA00023242"/>
    </source>
</evidence>
<accession>J4GE01</accession>
<dbReference type="RefSeq" id="XP_012184356.1">
    <property type="nucleotide sequence ID" value="XM_012328966.1"/>
</dbReference>
<dbReference type="InterPro" id="IPR036390">
    <property type="entry name" value="WH_DNA-bd_sf"/>
</dbReference>
<feature type="domain" description="Rad21/Rec8-like protein N-terminal" evidence="6">
    <location>
        <begin position="2"/>
        <end position="79"/>
    </location>
</feature>
<evidence type="ECO:0000256" key="4">
    <source>
        <dbReference type="SAM" id="MobiDB-lite"/>
    </source>
</evidence>
<feature type="region of interest" description="Disordered" evidence="4">
    <location>
        <begin position="500"/>
        <end position="529"/>
    </location>
</feature>
<feature type="compositionally biased region" description="Pro residues" evidence="4">
    <location>
        <begin position="291"/>
        <end position="300"/>
    </location>
</feature>
<feature type="region of interest" description="Disordered" evidence="4">
    <location>
        <begin position="806"/>
        <end position="831"/>
    </location>
</feature>
<feature type="domain" description="Rad21/Rec8-like protein C-terminal eukaryotic" evidence="5">
    <location>
        <begin position="596"/>
        <end position="640"/>
    </location>
</feature>
<dbReference type="Proteomes" id="UP000006352">
    <property type="component" value="Unassembled WGS sequence"/>
</dbReference>
<dbReference type="EMBL" id="HE797178">
    <property type="protein sequence ID" value="CCM05073.1"/>
    <property type="molecule type" value="Genomic_DNA"/>
</dbReference>
<dbReference type="InParanoid" id="J4GE01"/>
<dbReference type="GO" id="GO:1990414">
    <property type="term" value="P:replication-born double-strand break repair via sister chromatid exchange"/>
    <property type="evidence" value="ECO:0007669"/>
    <property type="project" value="TreeGrafter"/>
</dbReference>
<comment type="similarity">
    <text evidence="2">Belongs to the rad21 family.</text>
</comment>
<dbReference type="HOGENOM" id="CLU_015775_0_0_1"/>
<keyword evidence="3" id="KW-0539">Nucleus</keyword>
<feature type="compositionally biased region" description="Polar residues" evidence="4">
    <location>
        <begin position="691"/>
        <end position="708"/>
    </location>
</feature>
<sequence>MERKLSKTQTLQTDIEQSVDAIMGQEVEVMALRLSGQLLLGVVRIYSRKAKYLLDDCNEALLKIKMAFRPGVVDMTEDQLAVNRNAITLQGNNLDLDALLPDINWDMDFEERPVRPGGQHIARAADITLATANDYQFDFDDPGYGFDLGPSDGIGSQDYAPLGIDFGEGPVSVHEEESRVEDDTMSIEVGRDAAAPRSIRESLGSHLLGRPGGDLDVDLLSVRSRSREASEHPFGGDVDMNFGMDFGPDAGGEEVDLGISFELGDLGNLGEQALTPQTPRLTPSRASSPLTEPPQTPPPDVELTPRVDVQEGKARKRRDRKQIIDVVTELADGPGARVGRGRNAGLGSQMTQDVSGIVTENQYIPRSPVVMRLLEIRDDPIAHFLPTRTTATGTFFCAAPPGMVPELAELFMRPVQSLVPPKRRAEPADKPSSKRPRLEGSVAGDDEIEQVRRATSVAPSVVLGSEVIGRSSVAPDIDFGDHTGIVEDFQLPEFEMATGAEVAPERARSKSLAPSELSRLTTPPPEGVPMEDIEESYADVECPIAVFDDRATSSQSGESAATASEDGKGYSKNTVKALTIVRRDLQPTVGEEHDEEKVMSFKRMSEKASRRAASSFFFELLVLGTRDCVKLSQAGPFENIEGMSYISEHRSSPQTLQDSDPEYDTYKRGAFLEKTNRFLKDKSSEVPGPGTYNTDNNSAHPKGTSGTVKPNVDRYALLQRKVEELERIHNEGKKTHHLESERLKLELSRAQRTNTEHVERADKLKKQNDVLEARLQDLKKSNGVEQNELRELRTKLKAVEHERAQLATKQGEASDMKKALQVAEAKRRDDLRERDKRIAELEKAFSSEKKRREMAEAKLTEVKVKVDAEKQEIRALASGRS</sequence>
<protein>
    <recommendedName>
        <fullName evidence="9">Rad21/Rec8-like protein N-terminal domain-containing protein</fullName>
    </recommendedName>
</protein>
<feature type="compositionally biased region" description="Basic and acidic residues" evidence="4">
    <location>
        <begin position="423"/>
        <end position="438"/>
    </location>
</feature>
<dbReference type="AlphaFoldDB" id="J4GE01"/>
<keyword evidence="8" id="KW-1185">Reference proteome</keyword>
<dbReference type="OrthoDB" id="10071381at2759"/>
<comment type="subcellular location">
    <subcellularLocation>
        <location evidence="1">Nucleus</location>
    </subcellularLocation>
</comment>
<name>J4GE01_9APHY</name>
<feature type="compositionally biased region" description="Polar residues" evidence="4">
    <location>
        <begin position="274"/>
        <end position="288"/>
    </location>
</feature>